<sequence length="616" mass="68322">MSCVGAMSLRQGFAATQRAVGFPASSSPKAASALAASASSSLWGDGKWSGAARANFRGVCFARGRYGACRANSAREVSTGPSIVTQKQGAQEKGNKKKDEALQSELRLYNTMTRQKEIFRPIVPGKVSMYVCGVTSYDFSHIGHARVYVAFDVLYRYLKNLGYDVTYVRNFTDIDDKIINRAKETGEDPISLSARFCDEFHVDMAALRCLPPTLEPKVSGHIRQIVEMIKKIIENGHAYAIEGGDVYFSVESFPAYGQLSGRSQDENRAGERVTVDSRKRNAADFALWKSAKPGEISWQSPWGPGRPGWHIECSAMSAEHLGHSFDIHGGGLDLVFPHHENEIAQSCAACADSSIRYWIHNGFVTIDAEKMSKSLGNFFTIREVLEQFSPLALRWFLIGTQYRSPVNYSKRQLEVASDRIYYLYQTLADCMQLLSESSPDSQPASKEVTECVKGMKTAFFTAMSDDLLTPVAVAAFSEPLKLMNDLMHTKKGRKDKSRIASLRLMVNEFQSLLEVLGLSVSSYDEESCEEDPQYPQLDQQVLQDIKRLALKRAGLTEEDLMAQVQERAGARAAKDWERSDVIRQNLVALGINLMDGGDGTQWRPAAVGEDESVLVK</sequence>
<protein>
    <recommendedName>
        <fullName evidence="3">cysteine--tRNA ligase</fullName>
        <ecNumber evidence="3">6.1.1.16</ecNumber>
    </recommendedName>
    <alternativeName>
        <fullName evidence="11">Cysteinyl-tRNA synthetase</fullName>
    </alternativeName>
</protein>
<keyword evidence="7" id="KW-0862">Zinc</keyword>
<dbReference type="EMBL" id="LVLJ01000781">
    <property type="protein sequence ID" value="OAE32608.1"/>
    <property type="molecule type" value="Genomic_DNA"/>
</dbReference>
<evidence type="ECO:0000256" key="1">
    <source>
        <dbReference type="ARBA" id="ARBA00001947"/>
    </source>
</evidence>
<dbReference type="CDD" id="cd00672">
    <property type="entry name" value="CysRS_core"/>
    <property type="match status" value="1"/>
</dbReference>
<keyword evidence="4" id="KW-0436">Ligase</keyword>
<evidence type="ECO:0000313" key="15">
    <source>
        <dbReference type="Proteomes" id="UP000077202"/>
    </source>
</evidence>
<dbReference type="SUPFAM" id="SSF47323">
    <property type="entry name" value="Anticodon-binding domain of a subclass of class I aminoacyl-tRNA synthetases"/>
    <property type="match status" value="1"/>
</dbReference>
<evidence type="ECO:0000259" key="13">
    <source>
        <dbReference type="SMART" id="SM00840"/>
    </source>
</evidence>
<evidence type="ECO:0000313" key="14">
    <source>
        <dbReference type="EMBL" id="OAE32608.1"/>
    </source>
</evidence>
<dbReference type="Gene3D" id="1.20.120.1910">
    <property type="entry name" value="Cysteine-tRNA ligase, C-terminal anti-codon recognition domain"/>
    <property type="match status" value="1"/>
</dbReference>
<dbReference type="FunFam" id="3.40.50.620:FF:000009">
    <property type="entry name" value="Cysteine--tRNA ligase"/>
    <property type="match status" value="1"/>
</dbReference>
<evidence type="ECO:0000256" key="3">
    <source>
        <dbReference type="ARBA" id="ARBA00012832"/>
    </source>
</evidence>
<dbReference type="InterPro" id="IPR032678">
    <property type="entry name" value="tRNA-synt_1_cat_dom"/>
</dbReference>
<name>A0A176WH81_MARPO</name>
<keyword evidence="15" id="KW-1185">Reference proteome</keyword>
<dbReference type="Proteomes" id="UP000077202">
    <property type="component" value="Unassembled WGS sequence"/>
</dbReference>
<dbReference type="InterPro" id="IPR015803">
    <property type="entry name" value="Cys-tRNA-ligase"/>
</dbReference>
<evidence type="ECO:0000256" key="10">
    <source>
        <dbReference type="ARBA" id="ARBA00023146"/>
    </source>
</evidence>
<dbReference type="PRINTS" id="PR00983">
    <property type="entry name" value="TRNASYNTHCYS"/>
</dbReference>
<comment type="similarity">
    <text evidence="2">Belongs to the class-I aminoacyl-tRNA synthetase family.</text>
</comment>
<reference evidence="14" key="1">
    <citation type="submission" date="2016-03" db="EMBL/GenBank/DDBJ databases">
        <title>Mechanisms controlling the formation of the plant cell surface in tip-growing cells are functionally conserved among land plants.</title>
        <authorList>
            <person name="Honkanen S."/>
            <person name="Jones V.A."/>
            <person name="Morieri G."/>
            <person name="Champion C."/>
            <person name="Hetherington A.J."/>
            <person name="Kelly S."/>
            <person name="Saint-Marcoux D."/>
            <person name="Proust H."/>
            <person name="Prescott H."/>
            <person name="Dolan L."/>
        </authorList>
    </citation>
    <scope>NUCLEOTIDE SEQUENCE [LARGE SCALE GENOMIC DNA]</scope>
    <source>
        <tissue evidence="14">Whole gametophyte</tissue>
    </source>
</reference>
<evidence type="ECO:0000256" key="4">
    <source>
        <dbReference type="ARBA" id="ARBA00022598"/>
    </source>
</evidence>
<dbReference type="SMART" id="SM00840">
    <property type="entry name" value="DALR_2"/>
    <property type="match status" value="1"/>
</dbReference>
<dbReference type="GO" id="GO:0005737">
    <property type="term" value="C:cytoplasm"/>
    <property type="evidence" value="ECO:0007669"/>
    <property type="project" value="InterPro"/>
</dbReference>
<dbReference type="InterPro" id="IPR024909">
    <property type="entry name" value="Cys-tRNA/MSH_ligase"/>
</dbReference>
<dbReference type="InterPro" id="IPR015273">
    <property type="entry name" value="Cys-tRNA-synt_Ia_DALR"/>
</dbReference>
<evidence type="ECO:0000256" key="2">
    <source>
        <dbReference type="ARBA" id="ARBA00005594"/>
    </source>
</evidence>
<dbReference type="GO" id="GO:0046872">
    <property type="term" value="F:metal ion binding"/>
    <property type="evidence" value="ECO:0007669"/>
    <property type="project" value="UniProtKB-KW"/>
</dbReference>
<evidence type="ECO:0000256" key="6">
    <source>
        <dbReference type="ARBA" id="ARBA00022741"/>
    </source>
</evidence>
<evidence type="ECO:0000256" key="12">
    <source>
        <dbReference type="SAM" id="MobiDB-lite"/>
    </source>
</evidence>
<feature type="domain" description="Cysteinyl-tRNA synthetase class Ia DALR" evidence="13">
    <location>
        <begin position="458"/>
        <end position="527"/>
    </location>
</feature>
<dbReference type="EC" id="6.1.1.16" evidence="3"/>
<dbReference type="PANTHER" id="PTHR10890">
    <property type="entry name" value="CYSTEINYL-TRNA SYNTHETASE"/>
    <property type="match status" value="1"/>
</dbReference>
<dbReference type="GO" id="GO:0004817">
    <property type="term" value="F:cysteine-tRNA ligase activity"/>
    <property type="evidence" value="ECO:0007669"/>
    <property type="project" value="UniProtKB-EC"/>
</dbReference>
<gene>
    <name evidence="14" type="ORF">AXG93_3228s1250</name>
</gene>
<comment type="cofactor">
    <cofactor evidence="1">
        <name>Zn(2+)</name>
        <dbReference type="ChEBI" id="CHEBI:29105"/>
    </cofactor>
</comment>
<dbReference type="HAMAP" id="MF_00041">
    <property type="entry name" value="Cys_tRNA_synth"/>
    <property type="match status" value="1"/>
</dbReference>
<dbReference type="Pfam" id="PF23493">
    <property type="entry name" value="CysS_C"/>
    <property type="match status" value="1"/>
</dbReference>
<dbReference type="SUPFAM" id="SSF52374">
    <property type="entry name" value="Nucleotidylyl transferase"/>
    <property type="match status" value="1"/>
</dbReference>
<evidence type="ECO:0000256" key="11">
    <source>
        <dbReference type="ARBA" id="ARBA00031499"/>
    </source>
</evidence>
<accession>A0A176WH81</accession>
<keyword evidence="10" id="KW-0030">Aminoacyl-tRNA synthetase</keyword>
<feature type="region of interest" description="Disordered" evidence="12">
    <location>
        <begin position="80"/>
        <end position="99"/>
    </location>
</feature>
<dbReference type="GO" id="GO:0005524">
    <property type="term" value="F:ATP binding"/>
    <property type="evidence" value="ECO:0007669"/>
    <property type="project" value="UniProtKB-KW"/>
</dbReference>
<keyword evidence="9" id="KW-0648">Protein biosynthesis</keyword>
<dbReference type="InterPro" id="IPR009080">
    <property type="entry name" value="tRNAsynth_Ia_anticodon-bd"/>
</dbReference>
<evidence type="ECO:0000256" key="7">
    <source>
        <dbReference type="ARBA" id="ARBA00022833"/>
    </source>
</evidence>
<comment type="caution">
    <text evidence="14">The sequence shown here is derived from an EMBL/GenBank/DDBJ whole genome shotgun (WGS) entry which is preliminary data.</text>
</comment>
<dbReference type="Gene3D" id="3.40.50.620">
    <property type="entry name" value="HUPs"/>
    <property type="match status" value="1"/>
</dbReference>
<dbReference type="GO" id="GO:0006423">
    <property type="term" value="P:cysteinyl-tRNA aminoacylation"/>
    <property type="evidence" value="ECO:0007669"/>
    <property type="project" value="InterPro"/>
</dbReference>
<evidence type="ECO:0000256" key="8">
    <source>
        <dbReference type="ARBA" id="ARBA00022840"/>
    </source>
</evidence>
<proteinExistence type="inferred from homology"/>
<keyword evidence="8" id="KW-0067">ATP-binding</keyword>
<dbReference type="InterPro" id="IPR014729">
    <property type="entry name" value="Rossmann-like_a/b/a_fold"/>
</dbReference>
<organism evidence="14 15">
    <name type="scientific">Marchantia polymorpha subsp. ruderalis</name>
    <dbReference type="NCBI Taxonomy" id="1480154"/>
    <lineage>
        <taxon>Eukaryota</taxon>
        <taxon>Viridiplantae</taxon>
        <taxon>Streptophyta</taxon>
        <taxon>Embryophyta</taxon>
        <taxon>Marchantiophyta</taxon>
        <taxon>Marchantiopsida</taxon>
        <taxon>Marchantiidae</taxon>
        <taxon>Marchantiales</taxon>
        <taxon>Marchantiaceae</taxon>
        <taxon>Marchantia</taxon>
    </lineage>
</organism>
<dbReference type="Pfam" id="PF01406">
    <property type="entry name" value="tRNA-synt_1e"/>
    <property type="match status" value="1"/>
</dbReference>
<dbReference type="InterPro" id="IPR056411">
    <property type="entry name" value="CysS_C"/>
</dbReference>
<dbReference type="PANTHER" id="PTHR10890:SF25">
    <property type="entry name" value="CYSTEINE--TRNA LIGASE, CHLOROPLASTIC_MITOCHONDRIAL"/>
    <property type="match status" value="1"/>
</dbReference>
<feature type="compositionally biased region" description="Polar residues" evidence="12">
    <location>
        <begin position="80"/>
        <end position="89"/>
    </location>
</feature>
<evidence type="ECO:0000256" key="5">
    <source>
        <dbReference type="ARBA" id="ARBA00022723"/>
    </source>
</evidence>
<evidence type="ECO:0000256" key="9">
    <source>
        <dbReference type="ARBA" id="ARBA00022917"/>
    </source>
</evidence>
<dbReference type="NCBIfam" id="TIGR00435">
    <property type="entry name" value="cysS"/>
    <property type="match status" value="1"/>
</dbReference>
<dbReference type="AlphaFoldDB" id="A0A176WH81"/>
<keyword evidence="6" id="KW-0547">Nucleotide-binding</keyword>
<keyword evidence="5" id="KW-0479">Metal-binding</keyword>